<dbReference type="EMBL" id="FOAK01000010">
    <property type="protein sequence ID" value="SEL12313.1"/>
    <property type="molecule type" value="Genomic_DNA"/>
</dbReference>
<dbReference type="InterPro" id="IPR003779">
    <property type="entry name" value="CMD-like"/>
</dbReference>
<organism evidence="2 3">
    <name type="scientific">Methanobrevibacter gottschalkii</name>
    <dbReference type="NCBI Taxonomy" id="190974"/>
    <lineage>
        <taxon>Archaea</taxon>
        <taxon>Methanobacteriati</taxon>
        <taxon>Methanobacteriota</taxon>
        <taxon>Methanomada group</taxon>
        <taxon>Methanobacteria</taxon>
        <taxon>Methanobacteriales</taxon>
        <taxon>Methanobacteriaceae</taxon>
        <taxon>Methanobrevibacter</taxon>
    </lineage>
</organism>
<dbReference type="OrthoDB" id="36436at2157"/>
<accession>A0A1H7MM58</accession>
<protein>
    <submittedName>
        <fullName evidence="2">4-carboxymuconolactone decarboxylase</fullName>
    </submittedName>
</protein>
<proteinExistence type="predicted"/>
<gene>
    <name evidence="2" type="ORF">SAMN05216439_0024</name>
</gene>
<dbReference type="GO" id="GO:0051920">
    <property type="term" value="F:peroxiredoxin activity"/>
    <property type="evidence" value="ECO:0007669"/>
    <property type="project" value="InterPro"/>
</dbReference>
<dbReference type="Gene3D" id="1.20.1290.10">
    <property type="entry name" value="AhpD-like"/>
    <property type="match status" value="1"/>
</dbReference>
<dbReference type="RefSeq" id="WP_069575453.1">
    <property type="nucleotide sequence ID" value="NZ_FOAK01000010.1"/>
</dbReference>
<dbReference type="STRING" id="190974.SAMN05216439_0024"/>
<dbReference type="AlphaFoldDB" id="A0A1H7MM58"/>
<reference evidence="2 3" key="1">
    <citation type="submission" date="2016-10" db="EMBL/GenBank/DDBJ databases">
        <authorList>
            <person name="de Groot N.N."/>
        </authorList>
    </citation>
    <scope>NUCLEOTIDE SEQUENCE [LARGE SCALE GENOMIC DNA]</scope>
    <source>
        <strain evidence="2 3">DSM 11978</strain>
    </source>
</reference>
<dbReference type="SUPFAM" id="SSF69118">
    <property type="entry name" value="AhpD-like"/>
    <property type="match status" value="1"/>
</dbReference>
<evidence type="ECO:0000313" key="3">
    <source>
        <dbReference type="Proteomes" id="UP000199506"/>
    </source>
</evidence>
<feature type="domain" description="Carboxymuconolactone decarboxylase-like" evidence="1">
    <location>
        <begin position="153"/>
        <end position="236"/>
    </location>
</feature>
<sequence length="239" mass="27197">MKELFSNFGRIQKNDPEFHEIFEKFAYGEVFEYSNLSEKESILVTLASLLACQSPKAFKKILLAALDMDLTAEEIKELLYQSVPYVGFARAHNFFGIVIKVFNKKGIELPLPNRSNTNPENRHKKGRELQDKYFGAEIIQMMNDNTPADQQHFNRFLEGFCFGDFYTRDGLNDQERELITFVFLASLGGCESQLMGHIQGNLNAGNDKEKLISALTVVMPYIGFPRTLNALSIVNESCE</sequence>
<evidence type="ECO:0000313" key="2">
    <source>
        <dbReference type="EMBL" id="SEL12313.1"/>
    </source>
</evidence>
<feature type="domain" description="Carboxymuconolactone decarboxylase-like" evidence="1">
    <location>
        <begin position="16"/>
        <end position="97"/>
    </location>
</feature>
<dbReference type="Pfam" id="PF02627">
    <property type="entry name" value="CMD"/>
    <property type="match status" value="2"/>
</dbReference>
<dbReference type="InterPro" id="IPR029032">
    <property type="entry name" value="AhpD-like"/>
</dbReference>
<dbReference type="InterPro" id="IPR052512">
    <property type="entry name" value="4CMD/NDH-1_regulator"/>
</dbReference>
<dbReference type="PANTHER" id="PTHR33570:SF2">
    <property type="entry name" value="CARBOXYMUCONOLACTONE DECARBOXYLASE-LIKE DOMAIN-CONTAINING PROTEIN"/>
    <property type="match status" value="1"/>
</dbReference>
<name>A0A1H7MM58_9EURY</name>
<dbReference type="PANTHER" id="PTHR33570">
    <property type="entry name" value="4-CARBOXYMUCONOLACTONE DECARBOXYLASE FAMILY PROTEIN"/>
    <property type="match status" value="1"/>
</dbReference>
<evidence type="ECO:0000259" key="1">
    <source>
        <dbReference type="Pfam" id="PF02627"/>
    </source>
</evidence>
<dbReference type="Proteomes" id="UP000199506">
    <property type="component" value="Unassembled WGS sequence"/>
</dbReference>